<name>A0ABT4H2D8_PAEAL</name>
<gene>
    <name evidence="3" type="ORF">M5X12_21645</name>
</gene>
<sequence>MSNECKDMLTDRLKEMRAKYGFSQDYVAERVGLKRTNIANYESGRNVPPVDKLRDLADTYHTSIDYLVGRTKAPEPQIHRDDIISVKDIKHLKLEYNGTELTDEDKQLIVSMIENMLAFKNTK</sequence>
<dbReference type="Proteomes" id="UP001527181">
    <property type="component" value="Unassembled WGS sequence"/>
</dbReference>
<dbReference type="SUPFAM" id="SSF47413">
    <property type="entry name" value="lambda repressor-like DNA-binding domains"/>
    <property type="match status" value="1"/>
</dbReference>
<evidence type="ECO:0000313" key="4">
    <source>
        <dbReference type="Proteomes" id="UP001527181"/>
    </source>
</evidence>
<dbReference type="RefSeq" id="WP_005552190.1">
    <property type="nucleotide sequence ID" value="NZ_JAMDLX010000017.1"/>
</dbReference>
<reference evidence="3 4" key="1">
    <citation type="submission" date="2022-05" db="EMBL/GenBank/DDBJ databases">
        <title>Genome Sequencing of Bee-Associated Microbes.</title>
        <authorList>
            <person name="Dunlap C."/>
        </authorList>
    </citation>
    <scope>NUCLEOTIDE SEQUENCE [LARGE SCALE GENOMIC DNA]</scope>
    <source>
        <strain evidence="3 4">NRRL B-04010</strain>
    </source>
</reference>
<organism evidence="3 4">
    <name type="scientific">Paenibacillus alvei</name>
    <name type="common">Bacillus alvei</name>
    <dbReference type="NCBI Taxonomy" id="44250"/>
    <lineage>
        <taxon>Bacteria</taxon>
        <taxon>Bacillati</taxon>
        <taxon>Bacillota</taxon>
        <taxon>Bacilli</taxon>
        <taxon>Bacillales</taxon>
        <taxon>Paenibacillaceae</taxon>
        <taxon>Paenibacillus</taxon>
    </lineage>
</organism>
<accession>A0ABT4H2D8</accession>
<dbReference type="PANTHER" id="PTHR46558:SF11">
    <property type="entry name" value="HTH-TYPE TRANSCRIPTIONAL REGULATOR XRE"/>
    <property type="match status" value="1"/>
</dbReference>
<keyword evidence="1" id="KW-0238">DNA-binding</keyword>
<dbReference type="PANTHER" id="PTHR46558">
    <property type="entry name" value="TRACRIPTIONAL REGULATORY PROTEIN-RELATED-RELATED"/>
    <property type="match status" value="1"/>
</dbReference>
<keyword evidence="4" id="KW-1185">Reference proteome</keyword>
<dbReference type="EMBL" id="JAMDNP010000048">
    <property type="protein sequence ID" value="MCY9763141.1"/>
    <property type="molecule type" value="Genomic_DNA"/>
</dbReference>
<dbReference type="InterPro" id="IPR001387">
    <property type="entry name" value="Cro/C1-type_HTH"/>
</dbReference>
<evidence type="ECO:0000313" key="3">
    <source>
        <dbReference type="EMBL" id="MCY9763141.1"/>
    </source>
</evidence>
<dbReference type="PROSITE" id="PS50943">
    <property type="entry name" value="HTH_CROC1"/>
    <property type="match status" value="1"/>
</dbReference>
<comment type="caution">
    <text evidence="3">The sequence shown here is derived from an EMBL/GenBank/DDBJ whole genome shotgun (WGS) entry which is preliminary data.</text>
</comment>
<dbReference type="InterPro" id="IPR010982">
    <property type="entry name" value="Lambda_DNA-bd_dom_sf"/>
</dbReference>
<dbReference type="Gene3D" id="1.10.260.40">
    <property type="entry name" value="lambda repressor-like DNA-binding domains"/>
    <property type="match status" value="1"/>
</dbReference>
<dbReference type="SMART" id="SM00530">
    <property type="entry name" value="HTH_XRE"/>
    <property type="match status" value="1"/>
</dbReference>
<protein>
    <submittedName>
        <fullName evidence="3">Helix-turn-helix domain-containing protein</fullName>
    </submittedName>
</protein>
<proteinExistence type="predicted"/>
<evidence type="ECO:0000256" key="1">
    <source>
        <dbReference type="ARBA" id="ARBA00023125"/>
    </source>
</evidence>
<evidence type="ECO:0000259" key="2">
    <source>
        <dbReference type="PROSITE" id="PS50943"/>
    </source>
</evidence>
<dbReference type="GeneID" id="94492255"/>
<feature type="domain" description="HTH cro/C1-type" evidence="2">
    <location>
        <begin position="13"/>
        <end position="67"/>
    </location>
</feature>
<dbReference type="CDD" id="cd00093">
    <property type="entry name" value="HTH_XRE"/>
    <property type="match status" value="1"/>
</dbReference>
<dbReference type="Pfam" id="PF01381">
    <property type="entry name" value="HTH_3"/>
    <property type="match status" value="1"/>
</dbReference>